<dbReference type="PANTHER" id="PTHR14493">
    <property type="entry name" value="UNKEMPT FAMILY MEMBER"/>
    <property type="match status" value="1"/>
</dbReference>
<dbReference type="Gene3D" id="3.30.1370.210">
    <property type="match status" value="1"/>
</dbReference>
<dbReference type="GO" id="GO:0008270">
    <property type="term" value="F:zinc ion binding"/>
    <property type="evidence" value="ECO:0007669"/>
    <property type="project" value="UniProtKB-KW"/>
</dbReference>
<dbReference type="SMART" id="SM00356">
    <property type="entry name" value="ZnF_C3H1"/>
    <property type="match status" value="2"/>
</dbReference>
<evidence type="ECO:0000256" key="4">
    <source>
        <dbReference type="ARBA" id="ARBA00023125"/>
    </source>
</evidence>
<gene>
    <name evidence="8" type="ORF">OSTQU699_LOCUS5399</name>
</gene>
<feature type="domain" description="C3H1-type" evidence="7">
    <location>
        <begin position="71"/>
        <end position="99"/>
    </location>
</feature>
<dbReference type="PANTHER" id="PTHR14493:SF50">
    <property type="entry name" value="RING FINGER PROTEIN UNKEMPT"/>
    <property type="match status" value="1"/>
</dbReference>
<evidence type="ECO:0000259" key="7">
    <source>
        <dbReference type="PROSITE" id="PS50103"/>
    </source>
</evidence>
<keyword evidence="1 5" id="KW-0479">Metal-binding</keyword>
<dbReference type="OrthoDB" id="410307at2759"/>
<feature type="zinc finger region" description="C3H1-type" evidence="5">
    <location>
        <begin position="71"/>
        <end position="99"/>
    </location>
</feature>
<dbReference type="PROSITE" id="PS50103">
    <property type="entry name" value="ZF_C3H1"/>
    <property type="match status" value="1"/>
</dbReference>
<dbReference type="InterPro" id="IPR057444">
    <property type="entry name" value="Znf-CCCH_AtC3H23-like"/>
</dbReference>
<name>A0A8S1IYL1_9CHLO</name>
<evidence type="ECO:0000313" key="8">
    <source>
        <dbReference type="EMBL" id="CAD7700040.1"/>
    </source>
</evidence>
<feature type="region of interest" description="Disordered" evidence="6">
    <location>
        <begin position="1"/>
        <end position="21"/>
    </location>
</feature>
<proteinExistence type="predicted"/>
<accession>A0A8S1IYL1</accession>
<protein>
    <recommendedName>
        <fullName evidence="7">C3H1-type domain-containing protein</fullName>
    </recommendedName>
</protein>
<keyword evidence="3 5" id="KW-0862">Zinc</keyword>
<dbReference type="GO" id="GO:0003677">
    <property type="term" value="F:DNA binding"/>
    <property type="evidence" value="ECO:0007669"/>
    <property type="project" value="UniProtKB-KW"/>
</dbReference>
<dbReference type="InterPro" id="IPR000571">
    <property type="entry name" value="Znf_CCCH"/>
</dbReference>
<evidence type="ECO:0000313" key="9">
    <source>
        <dbReference type="Proteomes" id="UP000708148"/>
    </source>
</evidence>
<feature type="compositionally biased region" description="Low complexity" evidence="6">
    <location>
        <begin position="289"/>
        <end position="299"/>
    </location>
</feature>
<dbReference type="EMBL" id="CAJHUC010001163">
    <property type="protein sequence ID" value="CAD7700040.1"/>
    <property type="molecule type" value="Genomic_DNA"/>
</dbReference>
<evidence type="ECO:0000256" key="3">
    <source>
        <dbReference type="ARBA" id="ARBA00022833"/>
    </source>
</evidence>
<dbReference type="Proteomes" id="UP000708148">
    <property type="component" value="Unassembled WGS sequence"/>
</dbReference>
<evidence type="ECO:0000256" key="1">
    <source>
        <dbReference type="ARBA" id="ARBA00022723"/>
    </source>
</evidence>
<evidence type="ECO:0000256" key="5">
    <source>
        <dbReference type="PROSITE-ProRule" id="PRU00723"/>
    </source>
</evidence>
<sequence>MAGEARKAGGKPARRSKDGGDQADALYTSDVFRMYCYKVLPCTKSYNHNWKVCPFAHEGEKARRRDPRTVRYVGIECPDSKSGRLCPRGEACPFAHNVFEYWLHPTRYRTQLCNEPATCRRKVCFFAHMLQELRKPSLEEFVMMPAGRAADEKGGGAGGPQVVRATGASGALEAAAKAQEALAQQQASLRMGMHGGMQPPSPYENPFDQSQQAFQMGDPSLGGGIAPTPMDDALKDLAAWFGQQNGAPSAPPALPRENGQAIRLLTMLQELIKTQQQQQQGGEACTPNSGSSGSRGSPSLPQQFPSGLLSRLSMDGLTSALQGQLSLGANTHVPQHWVQATAPSQAETPPARPACMHVQALPERQGLLWGHGRPELRKRLSLDSHHGGRQF</sequence>
<keyword evidence="4" id="KW-0238">DNA-binding</keyword>
<keyword evidence="2 5" id="KW-0863">Zinc-finger</keyword>
<reference evidence="8" key="1">
    <citation type="submission" date="2020-12" db="EMBL/GenBank/DDBJ databases">
        <authorList>
            <person name="Iha C."/>
        </authorList>
    </citation>
    <scope>NUCLEOTIDE SEQUENCE</scope>
</reference>
<feature type="region of interest" description="Disordered" evidence="6">
    <location>
        <begin position="274"/>
        <end position="307"/>
    </location>
</feature>
<evidence type="ECO:0000256" key="6">
    <source>
        <dbReference type="SAM" id="MobiDB-lite"/>
    </source>
</evidence>
<evidence type="ECO:0000256" key="2">
    <source>
        <dbReference type="ARBA" id="ARBA00022771"/>
    </source>
</evidence>
<keyword evidence="9" id="KW-1185">Reference proteome</keyword>
<dbReference type="Pfam" id="PF25512">
    <property type="entry name" value="zf-CCCH_AtC3H23"/>
    <property type="match status" value="1"/>
</dbReference>
<organism evidence="8 9">
    <name type="scientific">Ostreobium quekettii</name>
    <dbReference type="NCBI Taxonomy" id="121088"/>
    <lineage>
        <taxon>Eukaryota</taxon>
        <taxon>Viridiplantae</taxon>
        <taxon>Chlorophyta</taxon>
        <taxon>core chlorophytes</taxon>
        <taxon>Ulvophyceae</taxon>
        <taxon>TCBD clade</taxon>
        <taxon>Bryopsidales</taxon>
        <taxon>Ostreobineae</taxon>
        <taxon>Ostreobiaceae</taxon>
        <taxon>Ostreobium</taxon>
    </lineage>
</organism>
<dbReference type="AlphaFoldDB" id="A0A8S1IYL1"/>
<dbReference type="InterPro" id="IPR045234">
    <property type="entry name" value="Unkempt-like"/>
</dbReference>
<comment type="caution">
    <text evidence="8">The sequence shown here is derived from an EMBL/GenBank/DDBJ whole genome shotgun (WGS) entry which is preliminary data.</text>
</comment>